<comment type="caution">
    <text evidence="2">The sequence shown here is derived from an EMBL/GenBank/DDBJ whole genome shotgun (WGS) entry which is preliminary data.</text>
</comment>
<proteinExistence type="predicted"/>
<dbReference type="AlphaFoldDB" id="A0AA40CF53"/>
<protein>
    <submittedName>
        <fullName evidence="2">Uncharacterized protein</fullName>
    </submittedName>
</protein>
<keyword evidence="1" id="KW-0732">Signal</keyword>
<evidence type="ECO:0000313" key="3">
    <source>
        <dbReference type="Proteomes" id="UP001174934"/>
    </source>
</evidence>
<dbReference type="PROSITE" id="PS51257">
    <property type="entry name" value="PROKAR_LIPOPROTEIN"/>
    <property type="match status" value="1"/>
</dbReference>
<reference evidence="2" key="1">
    <citation type="submission" date="2023-06" db="EMBL/GenBank/DDBJ databases">
        <title>Genome-scale phylogeny and comparative genomics of the fungal order Sordariales.</title>
        <authorList>
            <consortium name="Lawrence Berkeley National Laboratory"/>
            <person name="Hensen N."/>
            <person name="Bonometti L."/>
            <person name="Westerberg I."/>
            <person name="Brannstrom I.O."/>
            <person name="Guillou S."/>
            <person name="Cros-Aarteil S."/>
            <person name="Calhoun S."/>
            <person name="Haridas S."/>
            <person name="Kuo A."/>
            <person name="Mondo S."/>
            <person name="Pangilinan J."/>
            <person name="Riley R."/>
            <person name="LaButti K."/>
            <person name="Andreopoulos B."/>
            <person name="Lipzen A."/>
            <person name="Chen C."/>
            <person name="Yanf M."/>
            <person name="Daum C."/>
            <person name="Ng V."/>
            <person name="Clum A."/>
            <person name="Steindorff A."/>
            <person name="Ohm R."/>
            <person name="Martin F."/>
            <person name="Silar P."/>
            <person name="Natvig D."/>
            <person name="Lalanne C."/>
            <person name="Gautier V."/>
            <person name="Ament-velasquez S.L."/>
            <person name="Kruys A."/>
            <person name="Hutchinson M.I."/>
            <person name="Powell A.J."/>
            <person name="Barry K."/>
            <person name="Miller A.N."/>
            <person name="Grigoriev I.V."/>
            <person name="Debuchy R."/>
            <person name="Gladieux P."/>
            <person name="Thoren M.H."/>
            <person name="Johannesson H."/>
        </authorList>
    </citation>
    <scope>NUCLEOTIDE SEQUENCE</scope>
    <source>
        <strain evidence="2">SMH3391-2</strain>
    </source>
</reference>
<accession>A0AA40CF53</accession>
<evidence type="ECO:0000313" key="2">
    <source>
        <dbReference type="EMBL" id="KAK0636232.1"/>
    </source>
</evidence>
<dbReference type="EMBL" id="JAULSR010000001">
    <property type="protein sequence ID" value="KAK0636232.1"/>
    <property type="molecule type" value="Genomic_DNA"/>
</dbReference>
<feature type="chain" id="PRO_5041212704" evidence="1">
    <location>
        <begin position="35"/>
        <end position="78"/>
    </location>
</feature>
<feature type="signal peptide" evidence="1">
    <location>
        <begin position="1"/>
        <end position="34"/>
    </location>
</feature>
<gene>
    <name evidence="2" type="ORF">B0T17DRAFT_72729</name>
</gene>
<evidence type="ECO:0000256" key="1">
    <source>
        <dbReference type="SAM" id="SignalP"/>
    </source>
</evidence>
<organism evidence="2 3">
    <name type="scientific">Bombardia bombarda</name>
    <dbReference type="NCBI Taxonomy" id="252184"/>
    <lineage>
        <taxon>Eukaryota</taxon>
        <taxon>Fungi</taxon>
        <taxon>Dikarya</taxon>
        <taxon>Ascomycota</taxon>
        <taxon>Pezizomycotina</taxon>
        <taxon>Sordariomycetes</taxon>
        <taxon>Sordariomycetidae</taxon>
        <taxon>Sordariales</taxon>
        <taxon>Lasiosphaeriaceae</taxon>
        <taxon>Bombardia</taxon>
    </lineage>
</organism>
<dbReference type="Proteomes" id="UP001174934">
    <property type="component" value="Unassembled WGS sequence"/>
</dbReference>
<sequence length="78" mass="8473">MWRYKQNKASHYIRSGVFQLVLVLGLGLVASGSSCPYRGVDGKCQCHGPQEGLASPALLWFASLPMTLLPSGKHDIQT</sequence>
<name>A0AA40CF53_9PEZI</name>
<keyword evidence="3" id="KW-1185">Reference proteome</keyword>